<dbReference type="InterPro" id="IPR006342">
    <property type="entry name" value="FkbM_mtfrase"/>
</dbReference>
<comment type="caution">
    <text evidence="2">The sequence shown here is derived from an EMBL/GenBank/DDBJ whole genome shotgun (WGS) entry which is preliminary data.</text>
</comment>
<feature type="domain" description="Methyltransferase FkbM" evidence="1">
    <location>
        <begin position="106"/>
        <end position="253"/>
    </location>
</feature>
<proteinExistence type="predicted"/>
<dbReference type="EMBL" id="AWXZ01000019">
    <property type="protein sequence ID" value="ESR25504.1"/>
    <property type="molecule type" value="Genomic_DNA"/>
</dbReference>
<accession>V4RJK3</accession>
<dbReference type="InterPro" id="IPR052514">
    <property type="entry name" value="SAM-dependent_MTase"/>
</dbReference>
<dbReference type="RefSeq" id="WP_023431758.1">
    <property type="nucleotide sequence ID" value="NZ_AWXZ01000019.1"/>
</dbReference>
<name>V4RJK3_9HYPH</name>
<evidence type="ECO:0000313" key="2">
    <source>
        <dbReference type="EMBL" id="ESR25504.1"/>
    </source>
</evidence>
<dbReference type="GO" id="GO:0008168">
    <property type="term" value="F:methyltransferase activity"/>
    <property type="evidence" value="ECO:0007669"/>
    <property type="project" value="UniProtKB-KW"/>
</dbReference>
<dbReference type="eggNOG" id="COG4122">
    <property type="taxonomic scope" value="Bacteria"/>
</dbReference>
<keyword evidence="3" id="KW-1185">Reference proteome</keyword>
<dbReference type="STRING" id="631454.N177_1616"/>
<dbReference type="AlphaFoldDB" id="V4RJK3"/>
<evidence type="ECO:0000259" key="1">
    <source>
        <dbReference type="Pfam" id="PF05050"/>
    </source>
</evidence>
<evidence type="ECO:0000313" key="3">
    <source>
        <dbReference type="Proteomes" id="UP000017819"/>
    </source>
</evidence>
<gene>
    <name evidence="2" type="ORF">N177_1616</name>
</gene>
<sequence>MRSQLVRHLRILTSLSRRASPAAIARASWAELPLQPAASRGGKSATIRLHALPHPIHYRPGTSDVSILNQVFGRREYEIRWREYARRLDAHYRALVDQGKEPVIVDAGANIGLASIWFARHFPRARIYAVEPEPANFAILQRNAAPYEEIIPVHAAISDRNVAVSLSNPGGQPWGWETSESDDGEVAAVTVPELLARRPHQAPLIVKLDIEGFEVELFRSNTGWADDVPAIIWEDHDAGFHWRGTAHAILSVLTRVPRDYVRRGENTFAFSHALLALAGANKADSAGSGS</sequence>
<reference evidence="2 3" key="1">
    <citation type="journal article" date="2014" name="Genome Announc.">
        <title>Draft Genome Sequence of Lutibaculum baratangense Strain AMV1T, Isolated from a Mud Volcano in Andamans, India.</title>
        <authorList>
            <person name="Singh A."/>
            <person name="Sreenivas A."/>
            <person name="Sathyanarayana Reddy G."/>
            <person name="Pinnaka A.K."/>
            <person name="Shivaji S."/>
        </authorList>
    </citation>
    <scope>NUCLEOTIDE SEQUENCE [LARGE SCALE GENOMIC DNA]</scope>
    <source>
        <strain evidence="2 3">AMV1</strain>
    </source>
</reference>
<dbReference type="Pfam" id="PF05050">
    <property type="entry name" value="Methyltransf_21"/>
    <property type="match status" value="1"/>
</dbReference>
<dbReference type="PANTHER" id="PTHR34203">
    <property type="entry name" value="METHYLTRANSFERASE, FKBM FAMILY PROTEIN"/>
    <property type="match status" value="1"/>
</dbReference>
<dbReference type="OrthoDB" id="5679686at2"/>
<dbReference type="Proteomes" id="UP000017819">
    <property type="component" value="Unassembled WGS sequence"/>
</dbReference>
<keyword evidence="2" id="KW-0808">Transferase</keyword>
<dbReference type="GO" id="GO:0032259">
    <property type="term" value="P:methylation"/>
    <property type="evidence" value="ECO:0007669"/>
    <property type="project" value="UniProtKB-KW"/>
</dbReference>
<organism evidence="2 3">
    <name type="scientific">Lutibaculum baratangense AMV1</name>
    <dbReference type="NCBI Taxonomy" id="631454"/>
    <lineage>
        <taxon>Bacteria</taxon>
        <taxon>Pseudomonadati</taxon>
        <taxon>Pseudomonadota</taxon>
        <taxon>Alphaproteobacteria</taxon>
        <taxon>Hyphomicrobiales</taxon>
        <taxon>Tepidamorphaceae</taxon>
        <taxon>Lutibaculum</taxon>
    </lineage>
</organism>
<dbReference type="SUPFAM" id="SSF53335">
    <property type="entry name" value="S-adenosyl-L-methionine-dependent methyltransferases"/>
    <property type="match status" value="1"/>
</dbReference>
<dbReference type="Gene3D" id="3.40.50.150">
    <property type="entry name" value="Vaccinia Virus protein VP39"/>
    <property type="match status" value="1"/>
</dbReference>
<protein>
    <submittedName>
        <fullName evidence="2">Methyltransferase FkbM</fullName>
    </submittedName>
</protein>
<dbReference type="NCBIfam" id="TIGR01444">
    <property type="entry name" value="fkbM_fam"/>
    <property type="match status" value="1"/>
</dbReference>
<dbReference type="InterPro" id="IPR029063">
    <property type="entry name" value="SAM-dependent_MTases_sf"/>
</dbReference>
<dbReference type="PANTHER" id="PTHR34203:SF15">
    <property type="entry name" value="SLL1173 PROTEIN"/>
    <property type="match status" value="1"/>
</dbReference>
<keyword evidence="2" id="KW-0489">Methyltransferase</keyword>